<protein>
    <recommendedName>
        <fullName evidence="6">Small ribosomal subunit protein uS3m</fullName>
    </recommendedName>
</protein>
<dbReference type="GeneID" id="40499459"/>
<sequence length="415" mass="47512">MNTRNIKENKEIESNLDTINFIIPIQKMAEYFDNNSKNLQTVKELNTNTKSLNKKSLTANLLKLTKYSKNLNLLSSNIRDNNQIILNAKKNTIAPAKDAKEAIQQENKTFKSKAKTYYEKIDMLKFPREKKQTLINQNNNKKINQLDTSNIAGASGLDALNINNNSILKIEDISMNTTLSSYLKSLFKFNLDIARSQHINYYFNSTKKKLIKNISSILENSFFSMSSLISKPVFNITPDKVVIHLLFFLVSNKKFLYKSKIYSKFLALNSKKLELLCANLSNSLKKPVELNLVRLHHPFYDSDILANLLGRICDINFKPYIYILDNLFNKTNIINPTINIPEIDSFVPTFITGINIKLAGRLRKQKIIPRHTVKTTQHGSLTRSSADLVSKARFTTKNKRGTFSITATIGHRFFN</sequence>
<comment type="similarity">
    <text evidence="2">Belongs to the universal ribosomal protein uS3 family.</text>
</comment>
<keyword evidence="4 7" id="KW-0496">Mitochondrion</keyword>
<keyword evidence="3 7" id="KW-0689">Ribosomal protein</keyword>
<reference evidence="7" key="1">
    <citation type="journal article" name="Sci. Rep.">
        <title>The complete mitochondrial genome of medicinal fungus Taiwanofungus camphoratus reveals gene rearrangements and intron dynamics of Polyporales.</title>
        <authorList>
            <person name="Wang X."/>
            <person name="Jia L."/>
            <person name="Wang M."/>
            <person name="Yang H."/>
            <person name="Chen M."/>
            <person name="Li X."/>
            <person name="Liu H."/>
            <person name="Li Q."/>
            <person name="Liu N."/>
        </authorList>
    </citation>
    <scope>NUCLEOTIDE SEQUENCE</scope>
</reference>
<evidence type="ECO:0000256" key="6">
    <source>
        <dbReference type="ARBA" id="ARBA00035157"/>
    </source>
</evidence>
<evidence type="ECO:0000256" key="4">
    <source>
        <dbReference type="ARBA" id="ARBA00023128"/>
    </source>
</evidence>
<dbReference type="RefSeq" id="YP_009652954.1">
    <property type="nucleotide sequence ID" value="NC_042771.1"/>
</dbReference>
<dbReference type="GO" id="GO:0005739">
    <property type="term" value="C:mitochondrion"/>
    <property type="evidence" value="ECO:0007669"/>
    <property type="project" value="UniProtKB-SubCell"/>
</dbReference>
<evidence type="ECO:0000256" key="5">
    <source>
        <dbReference type="ARBA" id="ARBA00023274"/>
    </source>
</evidence>
<dbReference type="InterPro" id="IPR007980">
    <property type="entry name" value="Ribosomal_uS3m_fun"/>
</dbReference>
<evidence type="ECO:0000256" key="2">
    <source>
        <dbReference type="ARBA" id="ARBA00010761"/>
    </source>
</evidence>
<evidence type="ECO:0000256" key="1">
    <source>
        <dbReference type="ARBA" id="ARBA00004173"/>
    </source>
</evidence>
<accession>A0A4D6SSK4</accession>
<geneLocation type="mitochondrion" evidence="7"/>
<dbReference type="GO" id="GO:0003735">
    <property type="term" value="F:structural constituent of ribosome"/>
    <property type="evidence" value="ECO:0007669"/>
    <property type="project" value="InterPro"/>
</dbReference>
<gene>
    <name evidence="7" type="primary">rps3</name>
</gene>
<organism evidence="7">
    <name type="scientific">Taiwanofungus camphoratus</name>
    <name type="common">Poroid brown-rot fungus</name>
    <name type="synonym">Antrodia camphorata</name>
    <dbReference type="NCBI Taxonomy" id="2696576"/>
    <lineage>
        <taxon>Eukaryota</taxon>
        <taxon>Fungi</taxon>
        <taxon>Dikarya</taxon>
        <taxon>Basidiomycota</taxon>
        <taxon>Agaricomycotina</taxon>
        <taxon>Agaricomycetes</taxon>
        <taxon>Polyporales</taxon>
        <taxon>Taiwanofungaceae</taxon>
        <taxon>Taiwanofungus</taxon>
    </lineage>
</organism>
<evidence type="ECO:0000313" key="7">
    <source>
        <dbReference type="EMBL" id="QCG69992.1"/>
    </source>
</evidence>
<proteinExistence type="inferred from homology"/>
<dbReference type="EMBL" id="MH745717">
    <property type="protein sequence ID" value="QCG69992.1"/>
    <property type="molecule type" value="Genomic_DNA"/>
</dbReference>
<dbReference type="GO" id="GO:1990904">
    <property type="term" value="C:ribonucleoprotein complex"/>
    <property type="evidence" value="ECO:0007669"/>
    <property type="project" value="UniProtKB-KW"/>
</dbReference>
<dbReference type="GO" id="GO:0006412">
    <property type="term" value="P:translation"/>
    <property type="evidence" value="ECO:0007669"/>
    <property type="project" value="InterPro"/>
</dbReference>
<evidence type="ECO:0000256" key="3">
    <source>
        <dbReference type="ARBA" id="ARBA00022980"/>
    </source>
</evidence>
<keyword evidence="5" id="KW-0687">Ribonucleoprotein</keyword>
<dbReference type="GO" id="GO:0005840">
    <property type="term" value="C:ribosome"/>
    <property type="evidence" value="ECO:0007669"/>
    <property type="project" value="UniProtKB-KW"/>
</dbReference>
<dbReference type="Pfam" id="PF05316">
    <property type="entry name" value="VAR1"/>
    <property type="match status" value="1"/>
</dbReference>
<dbReference type="AlphaFoldDB" id="A0A4D6SSK4"/>
<comment type="subcellular location">
    <subcellularLocation>
        <location evidence="1">Mitochondrion</location>
    </subcellularLocation>
</comment>
<name>A0A4D6SSK4_TAICA</name>